<comment type="caution">
    <text evidence="2">The sequence shown here is derived from an EMBL/GenBank/DDBJ whole genome shotgun (WGS) entry which is preliminary data.</text>
</comment>
<feature type="transmembrane region" description="Helical" evidence="1">
    <location>
        <begin position="47"/>
        <end position="66"/>
    </location>
</feature>
<sequence>MRRVRPVFWWEVVGAVLATALLVLTIVMPTWIEAVFGVDPDAGSGQLERWIVVGLGVLVLVSLAFAGREWWRAPRRAVPGATAPETRAP</sequence>
<dbReference type="EMBL" id="BAAAPW010000005">
    <property type="protein sequence ID" value="GAA2041550.1"/>
    <property type="molecule type" value="Genomic_DNA"/>
</dbReference>
<name>A0ABN2UPY8_9MICO</name>
<keyword evidence="3" id="KW-1185">Reference proteome</keyword>
<evidence type="ECO:0000256" key="1">
    <source>
        <dbReference type="SAM" id="Phobius"/>
    </source>
</evidence>
<keyword evidence="1" id="KW-0812">Transmembrane</keyword>
<proteinExistence type="predicted"/>
<evidence type="ECO:0000313" key="3">
    <source>
        <dbReference type="Proteomes" id="UP001501196"/>
    </source>
</evidence>
<dbReference type="Proteomes" id="UP001501196">
    <property type="component" value="Unassembled WGS sequence"/>
</dbReference>
<protein>
    <recommendedName>
        <fullName evidence="4">ABC transporter permease</fullName>
    </recommendedName>
</protein>
<evidence type="ECO:0000313" key="2">
    <source>
        <dbReference type="EMBL" id="GAA2041550.1"/>
    </source>
</evidence>
<accession>A0ABN2UPY8</accession>
<evidence type="ECO:0008006" key="4">
    <source>
        <dbReference type="Google" id="ProtNLM"/>
    </source>
</evidence>
<keyword evidence="1" id="KW-1133">Transmembrane helix</keyword>
<feature type="transmembrane region" description="Helical" evidence="1">
    <location>
        <begin position="7"/>
        <end position="27"/>
    </location>
</feature>
<dbReference type="RefSeq" id="WP_344376011.1">
    <property type="nucleotide sequence ID" value="NZ_BAAAPW010000005.1"/>
</dbReference>
<reference evidence="2 3" key="1">
    <citation type="journal article" date="2019" name="Int. J. Syst. Evol. Microbiol.">
        <title>The Global Catalogue of Microorganisms (GCM) 10K type strain sequencing project: providing services to taxonomists for standard genome sequencing and annotation.</title>
        <authorList>
            <consortium name="The Broad Institute Genomics Platform"/>
            <consortium name="The Broad Institute Genome Sequencing Center for Infectious Disease"/>
            <person name="Wu L."/>
            <person name="Ma J."/>
        </authorList>
    </citation>
    <scope>NUCLEOTIDE SEQUENCE [LARGE SCALE GENOMIC DNA]</scope>
    <source>
        <strain evidence="2 3">JCM 15672</strain>
    </source>
</reference>
<organism evidence="2 3">
    <name type="scientific">Agromyces tropicus</name>
    <dbReference type="NCBI Taxonomy" id="555371"/>
    <lineage>
        <taxon>Bacteria</taxon>
        <taxon>Bacillati</taxon>
        <taxon>Actinomycetota</taxon>
        <taxon>Actinomycetes</taxon>
        <taxon>Micrococcales</taxon>
        <taxon>Microbacteriaceae</taxon>
        <taxon>Agromyces</taxon>
    </lineage>
</organism>
<keyword evidence="1" id="KW-0472">Membrane</keyword>
<gene>
    <name evidence="2" type="ORF">GCM10009819_29370</name>
</gene>